<dbReference type="InterPro" id="IPR009057">
    <property type="entry name" value="Homeodomain-like_sf"/>
</dbReference>
<evidence type="ECO:0000313" key="4">
    <source>
        <dbReference type="EMBL" id="ATY85853.1"/>
    </source>
</evidence>
<dbReference type="Proteomes" id="UP000231932">
    <property type="component" value="Chromosome"/>
</dbReference>
<dbReference type="EMBL" id="CP024955">
    <property type="protein sequence ID" value="ATY85853.1"/>
    <property type="molecule type" value="Genomic_DNA"/>
</dbReference>
<dbReference type="GO" id="GO:0003677">
    <property type="term" value="F:DNA binding"/>
    <property type="evidence" value="ECO:0007669"/>
    <property type="project" value="UniProtKB-UniRule"/>
</dbReference>
<gene>
    <name evidence="4" type="ORF">CVV65_13705</name>
</gene>
<dbReference type="Pfam" id="PF00440">
    <property type="entry name" value="TetR_N"/>
    <property type="match status" value="1"/>
</dbReference>
<dbReference type="SUPFAM" id="SSF46689">
    <property type="entry name" value="Homeodomain-like"/>
    <property type="match status" value="1"/>
</dbReference>
<evidence type="ECO:0000256" key="2">
    <source>
        <dbReference type="PROSITE-ProRule" id="PRU00335"/>
    </source>
</evidence>
<dbReference type="AlphaFoldDB" id="A0A2K8N979"/>
<dbReference type="InterPro" id="IPR050109">
    <property type="entry name" value="HTH-type_TetR-like_transc_reg"/>
</dbReference>
<dbReference type="InterPro" id="IPR036271">
    <property type="entry name" value="Tet_transcr_reg_TetR-rel_C_sf"/>
</dbReference>
<name>A0A2K8N979_9BACL</name>
<dbReference type="GO" id="GO:0006355">
    <property type="term" value="P:regulation of DNA-templated transcription"/>
    <property type="evidence" value="ECO:0007669"/>
    <property type="project" value="UniProtKB-ARBA"/>
</dbReference>
<keyword evidence="1 2" id="KW-0238">DNA-binding</keyword>
<organism evidence="4 5">
    <name type="scientific">Kyrpidia spormannii</name>
    <dbReference type="NCBI Taxonomy" id="2055160"/>
    <lineage>
        <taxon>Bacteria</taxon>
        <taxon>Bacillati</taxon>
        <taxon>Bacillota</taxon>
        <taxon>Bacilli</taxon>
        <taxon>Bacillales</taxon>
        <taxon>Alicyclobacillaceae</taxon>
        <taxon>Kyrpidia</taxon>
    </lineage>
</organism>
<dbReference type="PROSITE" id="PS50977">
    <property type="entry name" value="HTH_TETR_2"/>
    <property type="match status" value="1"/>
</dbReference>
<dbReference type="PRINTS" id="PR00455">
    <property type="entry name" value="HTHTETR"/>
</dbReference>
<dbReference type="PANTHER" id="PTHR30055:SF222">
    <property type="entry name" value="REGULATORY PROTEIN"/>
    <property type="match status" value="1"/>
</dbReference>
<dbReference type="Gene3D" id="1.10.357.10">
    <property type="entry name" value="Tetracycline Repressor, domain 2"/>
    <property type="match status" value="1"/>
</dbReference>
<feature type="domain" description="HTH tetR-type" evidence="3">
    <location>
        <begin position="21"/>
        <end position="81"/>
    </location>
</feature>
<feature type="DNA-binding region" description="H-T-H motif" evidence="2">
    <location>
        <begin position="44"/>
        <end position="63"/>
    </location>
</feature>
<evidence type="ECO:0000313" key="5">
    <source>
        <dbReference type="Proteomes" id="UP000231932"/>
    </source>
</evidence>
<dbReference type="PANTHER" id="PTHR30055">
    <property type="entry name" value="HTH-TYPE TRANSCRIPTIONAL REGULATOR RUTR"/>
    <property type="match status" value="1"/>
</dbReference>
<dbReference type="OrthoDB" id="9780824at2"/>
<dbReference type="KEGG" id="kyr:CVV65_13705"/>
<sequence>MPVKKPEVPDPFHLFADEDMTEKHWRILEAAIRVFSEKGFSAARTREIAEEAGVSEGTVFNYFKTKKDLLTGLLLPLVARYFRPLLARSVENILNRRGHQPFDQVLFDIMKDRVQLIEKNWPLIKTVAAEAAFHPELLDPVRTRVTPYMIALVREWFQGEKSRGTIRDVDDTAALRVFMSMIVGYVLARKAFPEGLPLESGTVPWEADDVEIRRMLDIYLHGIARTIEPREGGGAHAPEN</sequence>
<reference evidence="5" key="1">
    <citation type="submission" date="2017-11" db="EMBL/GenBank/DDBJ databases">
        <title>Complete Genome Sequence of Kyrpidia sp. Strain EA-1, a thermophilic, hydrogen-oxidizing Bacterium, isolated from the Azores.</title>
        <authorList>
            <person name="Reiner J.E."/>
            <person name="Lapp C.J."/>
            <person name="Bunk B."/>
            <person name="Gescher J."/>
        </authorList>
    </citation>
    <scope>NUCLEOTIDE SEQUENCE [LARGE SCALE GENOMIC DNA]</scope>
    <source>
        <strain evidence="5">EA-1</strain>
    </source>
</reference>
<dbReference type="InterPro" id="IPR001647">
    <property type="entry name" value="HTH_TetR"/>
</dbReference>
<evidence type="ECO:0000259" key="3">
    <source>
        <dbReference type="PROSITE" id="PS50977"/>
    </source>
</evidence>
<proteinExistence type="predicted"/>
<keyword evidence="5" id="KW-1185">Reference proteome</keyword>
<evidence type="ECO:0000256" key="1">
    <source>
        <dbReference type="ARBA" id="ARBA00023125"/>
    </source>
</evidence>
<accession>A0A2K8N979</accession>
<protein>
    <submittedName>
        <fullName evidence="4">TetR/AcrR family transcriptional regulator</fullName>
    </submittedName>
</protein>
<dbReference type="SUPFAM" id="SSF48498">
    <property type="entry name" value="Tetracyclin repressor-like, C-terminal domain"/>
    <property type="match status" value="1"/>
</dbReference>